<gene>
    <name evidence="1" type="ORF">SAMN05660235_00086</name>
</gene>
<dbReference type="GO" id="GO:0016301">
    <property type="term" value="F:kinase activity"/>
    <property type="evidence" value="ECO:0007669"/>
    <property type="project" value="UniProtKB-KW"/>
</dbReference>
<proteinExistence type="predicted"/>
<dbReference type="EMBL" id="FNBU01000001">
    <property type="protein sequence ID" value="SDF00380.1"/>
    <property type="molecule type" value="Genomic_DNA"/>
</dbReference>
<keyword evidence="2" id="KW-1185">Reference proteome</keyword>
<dbReference type="STRING" id="1123285.SAMN05660235_00086"/>
<protein>
    <submittedName>
        <fullName evidence="1">Predicted nucleotide-binding protein, sugar kinase/HSP70/actin superfamily</fullName>
    </submittedName>
</protein>
<name>A0A1G7HIR4_9FIRM</name>
<dbReference type="PANTHER" id="PTHR32329:SF2">
    <property type="entry name" value="BIFUNCTIONAL PROTEIN [INCLUDES 2-HYDROXYACYL-COA DEHYDRATASE (N-TER) AND ITS ACTIVATOR DOMAIN (C_TERM)"/>
    <property type="match status" value="1"/>
</dbReference>
<reference evidence="2" key="1">
    <citation type="submission" date="2016-10" db="EMBL/GenBank/DDBJ databases">
        <authorList>
            <person name="Varghese N."/>
            <person name="Submissions S."/>
        </authorList>
    </citation>
    <scope>NUCLEOTIDE SEQUENCE [LARGE SCALE GENOMIC DNA]</scope>
    <source>
        <strain evidence="2">DSM 23256</strain>
    </source>
</reference>
<dbReference type="AlphaFoldDB" id="A0A1G7HIR4"/>
<dbReference type="Gene3D" id="3.40.50.11900">
    <property type="match status" value="1"/>
</dbReference>
<evidence type="ECO:0000313" key="2">
    <source>
        <dbReference type="Proteomes" id="UP000243333"/>
    </source>
</evidence>
<dbReference type="PANTHER" id="PTHR32329">
    <property type="entry name" value="BIFUNCTIONAL PROTEIN [INCLUDES 2-HYDROXYACYL-COA DEHYDRATASE (N-TER) AND ITS ACTIVATOR DOMAIN (C_TERM)-RELATED"/>
    <property type="match status" value="1"/>
</dbReference>
<sequence length="360" mass="40365">MKVTYPHMGYLSIPVYNMLTNLGFEVVEAPPITKKTVELGSLYSPEGVCLPYKINMGNFLESIDRGADTFLTVCGAGKCRLGFYNAVQKIELAKRGDVRFYTIDTNNLFSSLYRFLRQAAPQVNRLDILKNITLAVKTLKALDAITSAKNYYGARSDFPDKLIAICNNAARHFTGCLSFSDISYKQSAVLDLVQAVGQSARQPVRIGLVGEFYVLLEPYVNHAIEDELIKQGVEVKRFVYTGDWVFLNTMLQALGLHNEEKAYLNKARPYLNYHVGGEGLRTVGGALWCAKNGYDGIIHIYPFGCMPEVVAEYALKNIARDYDLPLLTLSIDEHASDVGIITRLEAFVDCIKRKKQKWKN</sequence>
<dbReference type="OrthoDB" id="9780120at2"/>
<keyword evidence="1" id="KW-0808">Transferase</keyword>
<organism evidence="1 2">
    <name type="scientific">Sporolituus thermophilus DSM 23256</name>
    <dbReference type="NCBI Taxonomy" id="1123285"/>
    <lineage>
        <taxon>Bacteria</taxon>
        <taxon>Bacillati</taxon>
        <taxon>Bacillota</taxon>
        <taxon>Negativicutes</taxon>
        <taxon>Selenomonadales</taxon>
        <taxon>Sporomusaceae</taxon>
        <taxon>Sporolituus</taxon>
    </lineage>
</organism>
<dbReference type="Proteomes" id="UP000243333">
    <property type="component" value="Unassembled WGS sequence"/>
</dbReference>
<accession>A0A1G7HIR4</accession>
<evidence type="ECO:0000313" key="1">
    <source>
        <dbReference type="EMBL" id="SDF00380.1"/>
    </source>
</evidence>
<dbReference type="InterPro" id="IPR051805">
    <property type="entry name" value="Dehydratase_Activator_Redct"/>
</dbReference>
<keyword evidence="1" id="KW-0418">Kinase</keyword>